<keyword evidence="12" id="KW-1185">Reference proteome</keyword>
<evidence type="ECO:0000256" key="4">
    <source>
        <dbReference type="ARBA" id="ARBA00022692"/>
    </source>
</evidence>
<dbReference type="EMBL" id="JABSTV010001248">
    <property type="protein sequence ID" value="KAH7969190.1"/>
    <property type="molecule type" value="Genomic_DNA"/>
</dbReference>
<keyword evidence="5 9" id="KW-1133">Transmembrane helix</keyword>
<evidence type="ECO:0000256" key="3">
    <source>
        <dbReference type="ARBA" id="ARBA00022475"/>
    </source>
</evidence>
<dbReference type="PANTHER" id="PTHR42643:SF38">
    <property type="entry name" value="IONOTROPIC RECEPTOR 100A"/>
    <property type="match status" value="1"/>
</dbReference>
<reference evidence="11" key="2">
    <citation type="submission" date="2021-09" db="EMBL/GenBank/DDBJ databases">
        <authorList>
            <person name="Jia N."/>
            <person name="Wang J."/>
            <person name="Shi W."/>
            <person name="Du L."/>
            <person name="Sun Y."/>
            <person name="Zhan W."/>
            <person name="Jiang J."/>
            <person name="Wang Q."/>
            <person name="Zhang B."/>
            <person name="Ji P."/>
            <person name="Sakyi L.B."/>
            <person name="Cui X."/>
            <person name="Yuan T."/>
            <person name="Jiang B."/>
            <person name="Yang W."/>
            <person name="Lam T.T.-Y."/>
            <person name="Chang Q."/>
            <person name="Ding S."/>
            <person name="Wang X."/>
            <person name="Zhu J."/>
            <person name="Ruan X."/>
            <person name="Zhao L."/>
            <person name="Wei J."/>
            <person name="Que T."/>
            <person name="Du C."/>
            <person name="Cheng J."/>
            <person name="Dai P."/>
            <person name="Han X."/>
            <person name="Huang E."/>
            <person name="Gao Y."/>
            <person name="Liu J."/>
            <person name="Shao H."/>
            <person name="Ye R."/>
            <person name="Li L."/>
            <person name="Wei W."/>
            <person name="Wang X."/>
            <person name="Wang C."/>
            <person name="Huo Q."/>
            <person name="Li W."/>
            <person name="Guo W."/>
            <person name="Chen H."/>
            <person name="Chen S."/>
            <person name="Zhou L."/>
            <person name="Zhou L."/>
            <person name="Ni X."/>
            <person name="Tian J."/>
            <person name="Zhou Y."/>
            <person name="Sheng Y."/>
            <person name="Liu T."/>
            <person name="Pan Y."/>
            <person name="Xia L."/>
            <person name="Li J."/>
            <person name="Zhao F."/>
            <person name="Cao W."/>
        </authorList>
    </citation>
    <scope>NUCLEOTIDE SEQUENCE</scope>
    <source>
        <strain evidence="11">Rsan-2018</strain>
        <tissue evidence="11">Larvae</tissue>
    </source>
</reference>
<dbReference type="AlphaFoldDB" id="A0A9D4Q7A2"/>
<evidence type="ECO:0000259" key="10">
    <source>
        <dbReference type="Pfam" id="PF00060"/>
    </source>
</evidence>
<dbReference type="SUPFAM" id="SSF53850">
    <property type="entry name" value="Periplasmic binding protein-like II"/>
    <property type="match status" value="1"/>
</dbReference>
<comment type="similarity">
    <text evidence="2">Belongs to the glutamate-gated ion channel (TC 1.A.10.1) family.</text>
</comment>
<comment type="subcellular location">
    <subcellularLocation>
        <location evidence="1">Cell membrane</location>
        <topology evidence="1">Multi-pass membrane protein</topology>
    </subcellularLocation>
</comment>
<dbReference type="Pfam" id="PF00060">
    <property type="entry name" value="Lig_chan"/>
    <property type="match status" value="1"/>
</dbReference>
<protein>
    <recommendedName>
        <fullName evidence="10">Ionotropic glutamate receptor C-terminal domain-containing protein</fullName>
    </recommendedName>
</protein>
<keyword evidence="6 9" id="KW-0472">Membrane</keyword>
<evidence type="ECO:0000256" key="6">
    <source>
        <dbReference type="ARBA" id="ARBA00023136"/>
    </source>
</evidence>
<dbReference type="PANTHER" id="PTHR42643">
    <property type="entry name" value="IONOTROPIC RECEPTOR 20A-RELATED"/>
    <property type="match status" value="1"/>
</dbReference>
<gene>
    <name evidence="11" type="ORF">HPB52_015693</name>
</gene>
<dbReference type="Gene3D" id="1.10.287.70">
    <property type="match status" value="1"/>
</dbReference>
<dbReference type="VEuPathDB" id="VectorBase:RSAN_043244"/>
<feature type="transmembrane region" description="Helical" evidence="9">
    <location>
        <begin position="112"/>
        <end position="132"/>
    </location>
</feature>
<reference evidence="11" key="1">
    <citation type="journal article" date="2020" name="Cell">
        <title>Large-Scale Comparative Analyses of Tick Genomes Elucidate Their Genetic Diversity and Vector Capacities.</title>
        <authorList>
            <consortium name="Tick Genome and Microbiome Consortium (TIGMIC)"/>
            <person name="Jia N."/>
            <person name="Wang J."/>
            <person name="Shi W."/>
            <person name="Du L."/>
            <person name="Sun Y."/>
            <person name="Zhan W."/>
            <person name="Jiang J.F."/>
            <person name="Wang Q."/>
            <person name="Zhang B."/>
            <person name="Ji P."/>
            <person name="Bell-Sakyi L."/>
            <person name="Cui X.M."/>
            <person name="Yuan T.T."/>
            <person name="Jiang B.G."/>
            <person name="Yang W.F."/>
            <person name="Lam T.T."/>
            <person name="Chang Q.C."/>
            <person name="Ding S.J."/>
            <person name="Wang X.J."/>
            <person name="Zhu J.G."/>
            <person name="Ruan X.D."/>
            <person name="Zhao L."/>
            <person name="Wei J.T."/>
            <person name="Ye R.Z."/>
            <person name="Que T.C."/>
            <person name="Du C.H."/>
            <person name="Zhou Y.H."/>
            <person name="Cheng J.X."/>
            <person name="Dai P.F."/>
            <person name="Guo W.B."/>
            <person name="Han X.H."/>
            <person name="Huang E.J."/>
            <person name="Li L.F."/>
            <person name="Wei W."/>
            <person name="Gao Y.C."/>
            <person name="Liu J.Z."/>
            <person name="Shao H.Z."/>
            <person name="Wang X."/>
            <person name="Wang C.C."/>
            <person name="Yang T.C."/>
            <person name="Huo Q.B."/>
            <person name="Li W."/>
            <person name="Chen H.Y."/>
            <person name="Chen S.E."/>
            <person name="Zhou L.G."/>
            <person name="Ni X.B."/>
            <person name="Tian J.H."/>
            <person name="Sheng Y."/>
            <person name="Liu T."/>
            <person name="Pan Y.S."/>
            <person name="Xia L.Y."/>
            <person name="Li J."/>
            <person name="Zhao F."/>
            <person name="Cao W.C."/>
        </authorList>
    </citation>
    <scope>NUCLEOTIDE SEQUENCE</scope>
    <source>
        <strain evidence="11">Rsan-2018</strain>
    </source>
</reference>
<evidence type="ECO:0000256" key="1">
    <source>
        <dbReference type="ARBA" id="ARBA00004651"/>
    </source>
</evidence>
<proteinExistence type="inferred from homology"/>
<evidence type="ECO:0000313" key="11">
    <source>
        <dbReference type="EMBL" id="KAH7969190.1"/>
    </source>
</evidence>
<dbReference type="GO" id="GO:0050906">
    <property type="term" value="P:detection of stimulus involved in sensory perception"/>
    <property type="evidence" value="ECO:0007669"/>
    <property type="project" value="UniProtKB-ARBA"/>
</dbReference>
<keyword evidence="3" id="KW-1003">Cell membrane</keyword>
<evidence type="ECO:0000256" key="9">
    <source>
        <dbReference type="SAM" id="Phobius"/>
    </source>
</evidence>
<evidence type="ECO:0000256" key="7">
    <source>
        <dbReference type="ARBA" id="ARBA00023170"/>
    </source>
</evidence>
<feature type="transmembrane region" description="Helical" evidence="9">
    <location>
        <begin position="314"/>
        <end position="335"/>
    </location>
</feature>
<accession>A0A9D4Q7A2</accession>
<dbReference type="GO" id="GO:0015276">
    <property type="term" value="F:ligand-gated monoatomic ion channel activity"/>
    <property type="evidence" value="ECO:0007669"/>
    <property type="project" value="InterPro"/>
</dbReference>
<feature type="transmembrane region" description="Helical" evidence="9">
    <location>
        <begin position="50"/>
        <end position="69"/>
    </location>
</feature>
<evidence type="ECO:0000256" key="8">
    <source>
        <dbReference type="ARBA" id="ARBA00023180"/>
    </source>
</evidence>
<keyword evidence="7" id="KW-0675">Receptor</keyword>
<organism evidence="11 12">
    <name type="scientific">Rhipicephalus sanguineus</name>
    <name type="common">Brown dog tick</name>
    <name type="synonym">Ixodes sanguineus</name>
    <dbReference type="NCBI Taxonomy" id="34632"/>
    <lineage>
        <taxon>Eukaryota</taxon>
        <taxon>Metazoa</taxon>
        <taxon>Ecdysozoa</taxon>
        <taxon>Arthropoda</taxon>
        <taxon>Chelicerata</taxon>
        <taxon>Arachnida</taxon>
        <taxon>Acari</taxon>
        <taxon>Parasitiformes</taxon>
        <taxon>Ixodida</taxon>
        <taxon>Ixodoidea</taxon>
        <taxon>Ixodidae</taxon>
        <taxon>Rhipicephalinae</taxon>
        <taxon>Rhipicephalus</taxon>
        <taxon>Rhipicephalus</taxon>
    </lineage>
</organism>
<name>A0A9D4Q7A2_RHISA</name>
<evidence type="ECO:0000256" key="2">
    <source>
        <dbReference type="ARBA" id="ARBA00008685"/>
    </source>
</evidence>
<evidence type="ECO:0000256" key="5">
    <source>
        <dbReference type="ARBA" id="ARBA00022989"/>
    </source>
</evidence>
<evidence type="ECO:0000313" key="12">
    <source>
        <dbReference type="Proteomes" id="UP000821837"/>
    </source>
</evidence>
<keyword evidence="4 9" id="KW-0812">Transmembrane</keyword>
<keyword evidence="8" id="KW-0325">Glycoprotein</keyword>
<feature type="domain" description="Ionotropic glutamate receptor C-terminal" evidence="10">
    <location>
        <begin position="50"/>
        <end position="319"/>
    </location>
</feature>
<comment type="caution">
    <text evidence="11">The sequence shown here is derived from an EMBL/GenBank/DDBJ whole genome shotgun (WGS) entry which is preliminary data.</text>
</comment>
<dbReference type="Proteomes" id="UP000821837">
    <property type="component" value="Unassembled WGS sequence"/>
</dbReference>
<dbReference type="GO" id="GO:0005886">
    <property type="term" value="C:plasma membrane"/>
    <property type="evidence" value="ECO:0007669"/>
    <property type="project" value="UniProtKB-SubCell"/>
</dbReference>
<dbReference type="InterPro" id="IPR001320">
    <property type="entry name" value="Iontro_rcpt_C"/>
</dbReference>
<dbReference type="InterPro" id="IPR052192">
    <property type="entry name" value="Insect_Ionotropic_Sensory_Rcpt"/>
</dbReference>
<sequence length="369" mass="42410">MAMGPLGITYDRIQVIHFPPQIHTEYLTILAGFPDQAQVSAFGTLMVFQWQVWMALFFGLLLCVLASVLSDAANYRTNKQIRELLQESWWTYTSAMFMEPPMHTPHSTPGRLVLGAWWLTIVVLMNAFTGHMKATMMLLPDPKRIDSLLDLSRQKDITPFLWKGGAYEDLLKKAIDVKEYHDVWKLVIKRDGLRDEAQLYTDYNLRMVLQGKAVVVSDYTTMLYHASRTCRRHLAAGRYYFAKETTFPTQLAMGVDRSVDWSLRQFIDKRVRWLFEGGVLKAWIEKQLGDWQSCLLGNREEKYSALSLSEIQSVFFLFLTFASSAIFVFVCELLIGVKGGTVYHSQPTAMRGHSEANGTPWRVATFYRL</sequence>